<organism evidence="2 3">
    <name type="scientific">Ascobolus immersus RN42</name>
    <dbReference type="NCBI Taxonomy" id="1160509"/>
    <lineage>
        <taxon>Eukaryota</taxon>
        <taxon>Fungi</taxon>
        <taxon>Dikarya</taxon>
        <taxon>Ascomycota</taxon>
        <taxon>Pezizomycotina</taxon>
        <taxon>Pezizomycetes</taxon>
        <taxon>Pezizales</taxon>
        <taxon>Ascobolaceae</taxon>
        <taxon>Ascobolus</taxon>
    </lineage>
</organism>
<accession>A0A3N4IRG6</accession>
<dbReference type="STRING" id="1160509.A0A3N4IRG6"/>
<keyword evidence="1" id="KW-0472">Membrane</keyword>
<reference evidence="2 3" key="1">
    <citation type="journal article" date="2018" name="Nat. Ecol. Evol.">
        <title>Pezizomycetes genomes reveal the molecular basis of ectomycorrhizal truffle lifestyle.</title>
        <authorList>
            <person name="Murat C."/>
            <person name="Payen T."/>
            <person name="Noel B."/>
            <person name="Kuo A."/>
            <person name="Morin E."/>
            <person name="Chen J."/>
            <person name="Kohler A."/>
            <person name="Krizsan K."/>
            <person name="Balestrini R."/>
            <person name="Da Silva C."/>
            <person name="Montanini B."/>
            <person name="Hainaut M."/>
            <person name="Levati E."/>
            <person name="Barry K.W."/>
            <person name="Belfiori B."/>
            <person name="Cichocki N."/>
            <person name="Clum A."/>
            <person name="Dockter R.B."/>
            <person name="Fauchery L."/>
            <person name="Guy J."/>
            <person name="Iotti M."/>
            <person name="Le Tacon F."/>
            <person name="Lindquist E.A."/>
            <person name="Lipzen A."/>
            <person name="Malagnac F."/>
            <person name="Mello A."/>
            <person name="Molinier V."/>
            <person name="Miyauchi S."/>
            <person name="Poulain J."/>
            <person name="Riccioni C."/>
            <person name="Rubini A."/>
            <person name="Sitrit Y."/>
            <person name="Splivallo R."/>
            <person name="Traeger S."/>
            <person name="Wang M."/>
            <person name="Zifcakova L."/>
            <person name="Wipf D."/>
            <person name="Zambonelli A."/>
            <person name="Paolocci F."/>
            <person name="Nowrousian M."/>
            <person name="Ottonello S."/>
            <person name="Baldrian P."/>
            <person name="Spatafora J.W."/>
            <person name="Henrissat B."/>
            <person name="Nagy L.G."/>
            <person name="Aury J.M."/>
            <person name="Wincker P."/>
            <person name="Grigoriev I.V."/>
            <person name="Bonfante P."/>
            <person name="Martin F.M."/>
        </authorList>
    </citation>
    <scope>NUCLEOTIDE SEQUENCE [LARGE SCALE GENOMIC DNA]</scope>
    <source>
        <strain evidence="2 3">RN42</strain>
    </source>
</reference>
<keyword evidence="3" id="KW-1185">Reference proteome</keyword>
<sequence>MSFIKSGQERVGLLVIFRSTGNAQIMNVLITLFLLFFVPIVAFIVYLALSSCLGDGLRGMRRDPAQRRPDFGSEYLRGMNTGGMDFIEMESMVHDPALRDYDSQ</sequence>
<evidence type="ECO:0000313" key="2">
    <source>
        <dbReference type="EMBL" id="RPA88017.1"/>
    </source>
</evidence>
<dbReference type="OrthoDB" id="5391288at2759"/>
<keyword evidence="1" id="KW-0812">Transmembrane</keyword>
<proteinExistence type="predicted"/>
<gene>
    <name evidence="2" type="ORF">BJ508DRAFT_371499</name>
</gene>
<evidence type="ECO:0000256" key="1">
    <source>
        <dbReference type="SAM" id="Phobius"/>
    </source>
</evidence>
<feature type="transmembrane region" description="Helical" evidence="1">
    <location>
        <begin position="28"/>
        <end position="53"/>
    </location>
</feature>
<protein>
    <submittedName>
        <fullName evidence="2">Uncharacterized protein</fullName>
    </submittedName>
</protein>
<dbReference type="Proteomes" id="UP000275078">
    <property type="component" value="Unassembled WGS sequence"/>
</dbReference>
<keyword evidence="1" id="KW-1133">Transmembrane helix</keyword>
<dbReference type="EMBL" id="ML119645">
    <property type="protein sequence ID" value="RPA88017.1"/>
    <property type="molecule type" value="Genomic_DNA"/>
</dbReference>
<evidence type="ECO:0000313" key="3">
    <source>
        <dbReference type="Proteomes" id="UP000275078"/>
    </source>
</evidence>
<name>A0A3N4IRG6_ASCIM</name>
<dbReference type="AlphaFoldDB" id="A0A3N4IRG6"/>